<proteinExistence type="predicted"/>
<dbReference type="OrthoDB" id="5332755at2759"/>
<dbReference type="AlphaFoldDB" id="A0A7C8V9S2"/>
<accession>A0A7C8V9S2</accession>
<comment type="caution">
    <text evidence="2">The sequence shown here is derived from an EMBL/GenBank/DDBJ whole genome shotgun (WGS) entry which is preliminary data.</text>
</comment>
<dbReference type="EMBL" id="JAABOJ010000014">
    <property type="protein sequence ID" value="KAF3282076.1"/>
    <property type="molecule type" value="Genomic_DNA"/>
</dbReference>
<organism evidence="2 3">
    <name type="scientific">Orbilia oligospora</name>
    <name type="common">Nematode-trapping fungus</name>
    <name type="synonym">Arthrobotrys oligospora</name>
    <dbReference type="NCBI Taxonomy" id="2813651"/>
    <lineage>
        <taxon>Eukaryota</taxon>
        <taxon>Fungi</taxon>
        <taxon>Dikarya</taxon>
        <taxon>Ascomycota</taxon>
        <taxon>Pezizomycotina</taxon>
        <taxon>Orbiliomycetes</taxon>
        <taxon>Orbiliales</taxon>
        <taxon>Orbiliaceae</taxon>
        <taxon>Orbilia</taxon>
    </lineage>
</organism>
<reference evidence="2 3" key="1">
    <citation type="submission" date="2020-01" db="EMBL/GenBank/DDBJ databases">
        <authorList>
            <person name="Palmer J.M."/>
        </authorList>
    </citation>
    <scope>NUCLEOTIDE SEQUENCE [LARGE SCALE GENOMIC DNA]</scope>
    <source>
        <strain evidence="2 3">TWF970</strain>
    </source>
</reference>
<protein>
    <submittedName>
        <fullName evidence="2">Uncharacterized protein</fullName>
    </submittedName>
</protein>
<feature type="region of interest" description="Disordered" evidence="1">
    <location>
        <begin position="332"/>
        <end position="362"/>
    </location>
</feature>
<evidence type="ECO:0000313" key="3">
    <source>
        <dbReference type="Proteomes" id="UP000474640"/>
    </source>
</evidence>
<gene>
    <name evidence="2" type="ORF">TWF970_002017</name>
</gene>
<name>A0A7C8V9S2_ORBOL</name>
<evidence type="ECO:0000256" key="1">
    <source>
        <dbReference type="SAM" id="MobiDB-lite"/>
    </source>
</evidence>
<dbReference type="Proteomes" id="UP000474640">
    <property type="component" value="Unassembled WGS sequence"/>
</dbReference>
<sequence length="362" mass="40732">MFFGKAPPRMSIYTRAHVCAKILMLAFNIEKIYAAPLISDTYQNVTMANVTGHPFTDHSGIPVFPTILNTTVPIDTHSINTTAPTYTRPINTTAPVYTHSINNTSSNLMLSVGGKKSCANCEINSIDSNNSESPIQADAQADTRNLNSTKKEVHPSFFYKNNKMRIMCAPSSKVLDIEPHENPVNFPYEHWPRWRKEYVDISRARVDIEVRQSVCRGSCTCDENGAIIPRDHGRIHPCGRQWQADRCSVVLGCWCTAVLVQAVVGENQASIEEYQAALNRIPQTVRNDNQGYFWRMNGLGLRAWDTLTWEPSEMDRMLTSPPLPQALERIPEILLGPNGRPRTFDPTPRRRRPYGDSSNGNN</sequence>
<evidence type="ECO:0000313" key="2">
    <source>
        <dbReference type="EMBL" id="KAF3282076.1"/>
    </source>
</evidence>